<dbReference type="Pfam" id="PF00809">
    <property type="entry name" value="Pterin_bind"/>
    <property type="match status" value="1"/>
</dbReference>
<dbReference type="SUPFAM" id="SSF51717">
    <property type="entry name" value="Dihydropteroate synthetase-like"/>
    <property type="match status" value="1"/>
</dbReference>
<comment type="cofactor">
    <cofactor evidence="2 9">
        <name>Mg(2+)</name>
        <dbReference type="ChEBI" id="CHEBI:18420"/>
    </cofactor>
</comment>
<comment type="similarity">
    <text evidence="9">Belongs to the DHPS family.</text>
</comment>
<dbReference type="Proteomes" id="UP000773614">
    <property type="component" value="Unassembled WGS sequence"/>
</dbReference>
<evidence type="ECO:0000313" key="12">
    <source>
        <dbReference type="Proteomes" id="UP000773614"/>
    </source>
</evidence>
<dbReference type="GO" id="GO:0004156">
    <property type="term" value="F:dihydropteroate synthase activity"/>
    <property type="evidence" value="ECO:0007669"/>
    <property type="project" value="UniProtKB-EC"/>
</dbReference>
<comment type="function">
    <text evidence="9">Catalyzes the condensation of para-aminobenzoate (pABA) with 6-hydroxymethyl-7,8-dihydropterin diphosphate (DHPt-PP) to form 7,8-dihydropteroate (H2Pte), the immediate precursor of folate derivatives.</text>
</comment>
<evidence type="ECO:0000256" key="6">
    <source>
        <dbReference type="ARBA" id="ARBA00022723"/>
    </source>
</evidence>
<gene>
    <name evidence="11" type="primary">folP</name>
    <name evidence="11" type="ORF">E4O86_16135</name>
</gene>
<keyword evidence="7 9" id="KW-0460">Magnesium</keyword>
<evidence type="ECO:0000256" key="9">
    <source>
        <dbReference type="RuleBase" id="RU361205"/>
    </source>
</evidence>
<evidence type="ECO:0000313" key="11">
    <source>
        <dbReference type="EMBL" id="MYZ49241.1"/>
    </source>
</evidence>
<dbReference type="OrthoDB" id="9811744at2"/>
<keyword evidence="8 9" id="KW-0289">Folate biosynthesis</keyword>
<sequence>MIGASGNAVPTATGPDRGRPFAELLRRRTAAGAAAPALVMGVVNVTPDSFSDGGRFFEAASAIAEGRRMAADGAAILDIGGESTRPNAEPVTAGEERRRILPVIEALSAGGTAISVDTIKAEVADAALRAGAHVVNDVRGLQGDPDMAAVAAEHGAGLVIMHNPGLLGSSAGTEGDPVLACLRFFDRSLALAHAAGVPADRIVLDPGFGFGKTPEQQLELLARLPELAAPGLPLLVGMSRKSLLGRLTGRGAGDRLAATIAAHVAAMLAGAAIIRAHDVAPHVDAAKVATAIRAARPAGQARR</sequence>
<name>A0A964T647_9HYPH</name>
<evidence type="ECO:0000256" key="1">
    <source>
        <dbReference type="ARBA" id="ARBA00000012"/>
    </source>
</evidence>
<accession>A0A964T647</accession>
<dbReference type="AlphaFoldDB" id="A0A964T647"/>
<dbReference type="GO" id="GO:0005829">
    <property type="term" value="C:cytosol"/>
    <property type="evidence" value="ECO:0007669"/>
    <property type="project" value="TreeGrafter"/>
</dbReference>
<comment type="catalytic activity">
    <reaction evidence="1">
        <text>(7,8-dihydropterin-6-yl)methyl diphosphate + 4-aminobenzoate = 7,8-dihydropteroate + diphosphate</text>
        <dbReference type="Rhea" id="RHEA:19949"/>
        <dbReference type="ChEBI" id="CHEBI:17836"/>
        <dbReference type="ChEBI" id="CHEBI:17839"/>
        <dbReference type="ChEBI" id="CHEBI:33019"/>
        <dbReference type="ChEBI" id="CHEBI:72950"/>
        <dbReference type="EC" id="2.5.1.15"/>
    </reaction>
</comment>
<evidence type="ECO:0000259" key="10">
    <source>
        <dbReference type="PROSITE" id="PS50972"/>
    </source>
</evidence>
<feature type="domain" description="Pterin-binding" evidence="10">
    <location>
        <begin position="37"/>
        <end position="287"/>
    </location>
</feature>
<dbReference type="InterPro" id="IPR045031">
    <property type="entry name" value="DHP_synth-like"/>
</dbReference>
<dbReference type="PROSITE" id="PS50972">
    <property type="entry name" value="PTERIN_BINDING"/>
    <property type="match status" value="1"/>
</dbReference>
<dbReference type="GO" id="GO:0046872">
    <property type="term" value="F:metal ion binding"/>
    <property type="evidence" value="ECO:0007669"/>
    <property type="project" value="UniProtKB-KW"/>
</dbReference>
<dbReference type="InterPro" id="IPR006390">
    <property type="entry name" value="DHP_synth_dom"/>
</dbReference>
<keyword evidence="5 9" id="KW-0808">Transferase</keyword>
<dbReference type="CDD" id="cd00739">
    <property type="entry name" value="DHPS"/>
    <property type="match status" value="1"/>
</dbReference>
<evidence type="ECO:0000256" key="5">
    <source>
        <dbReference type="ARBA" id="ARBA00022679"/>
    </source>
</evidence>
<evidence type="ECO:0000256" key="3">
    <source>
        <dbReference type="ARBA" id="ARBA00004763"/>
    </source>
</evidence>
<dbReference type="InterPro" id="IPR011005">
    <property type="entry name" value="Dihydropteroate_synth-like_sf"/>
</dbReference>
<dbReference type="EC" id="2.5.1.15" evidence="4 9"/>
<dbReference type="GO" id="GO:0046656">
    <property type="term" value="P:folic acid biosynthetic process"/>
    <property type="evidence" value="ECO:0007669"/>
    <property type="project" value="UniProtKB-KW"/>
</dbReference>
<proteinExistence type="inferred from homology"/>
<evidence type="ECO:0000256" key="2">
    <source>
        <dbReference type="ARBA" id="ARBA00001946"/>
    </source>
</evidence>
<dbReference type="PROSITE" id="PS00792">
    <property type="entry name" value="DHPS_1"/>
    <property type="match status" value="1"/>
</dbReference>
<dbReference type="EMBL" id="SPKJ01000065">
    <property type="protein sequence ID" value="MYZ49241.1"/>
    <property type="molecule type" value="Genomic_DNA"/>
</dbReference>
<reference evidence="11" key="1">
    <citation type="submission" date="2019-03" db="EMBL/GenBank/DDBJ databases">
        <title>Afifella sp. nov., isolated from activated sludge.</title>
        <authorList>
            <person name="Li Q."/>
            <person name="Liu Y."/>
        </authorList>
    </citation>
    <scope>NUCLEOTIDE SEQUENCE</scope>
    <source>
        <strain evidence="11">L72</strain>
    </source>
</reference>
<dbReference type="GO" id="GO:0046654">
    <property type="term" value="P:tetrahydrofolate biosynthetic process"/>
    <property type="evidence" value="ECO:0007669"/>
    <property type="project" value="TreeGrafter"/>
</dbReference>
<keyword evidence="12" id="KW-1185">Reference proteome</keyword>
<dbReference type="Gene3D" id="3.20.20.20">
    <property type="entry name" value="Dihydropteroate synthase-like"/>
    <property type="match status" value="1"/>
</dbReference>
<dbReference type="PANTHER" id="PTHR20941">
    <property type="entry name" value="FOLATE SYNTHESIS PROTEINS"/>
    <property type="match status" value="1"/>
</dbReference>
<protein>
    <recommendedName>
        <fullName evidence="4 9">Dihydropteroate synthase</fullName>
        <shortName evidence="9">DHPS</shortName>
        <ecNumber evidence="4 9">2.5.1.15</ecNumber>
    </recommendedName>
    <alternativeName>
        <fullName evidence="9">Dihydropteroate pyrophosphorylase</fullName>
    </alternativeName>
</protein>
<evidence type="ECO:0000256" key="7">
    <source>
        <dbReference type="ARBA" id="ARBA00022842"/>
    </source>
</evidence>
<evidence type="ECO:0000256" key="4">
    <source>
        <dbReference type="ARBA" id="ARBA00012458"/>
    </source>
</evidence>
<evidence type="ECO:0000256" key="8">
    <source>
        <dbReference type="ARBA" id="ARBA00022909"/>
    </source>
</evidence>
<dbReference type="PROSITE" id="PS00793">
    <property type="entry name" value="DHPS_2"/>
    <property type="match status" value="1"/>
</dbReference>
<comment type="pathway">
    <text evidence="3 9">Cofactor biosynthesis; tetrahydrofolate biosynthesis; 7,8-dihydrofolate from 2-amino-4-hydroxy-6-hydroxymethyl-7,8-dihydropteridine diphosphate and 4-aminobenzoate: step 1/2.</text>
</comment>
<keyword evidence="6 9" id="KW-0479">Metal-binding</keyword>
<organism evidence="11 12">
    <name type="scientific">Propylenella binzhouense</name>
    <dbReference type="NCBI Taxonomy" id="2555902"/>
    <lineage>
        <taxon>Bacteria</taxon>
        <taxon>Pseudomonadati</taxon>
        <taxon>Pseudomonadota</taxon>
        <taxon>Alphaproteobacteria</taxon>
        <taxon>Hyphomicrobiales</taxon>
        <taxon>Propylenellaceae</taxon>
        <taxon>Propylenella</taxon>
    </lineage>
</organism>
<comment type="caution">
    <text evidence="11">The sequence shown here is derived from an EMBL/GenBank/DDBJ whole genome shotgun (WGS) entry which is preliminary data.</text>
</comment>
<dbReference type="NCBIfam" id="TIGR01496">
    <property type="entry name" value="DHPS"/>
    <property type="match status" value="1"/>
</dbReference>
<dbReference type="PANTHER" id="PTHR20941:SF1">
    <property type="entry name" value="FOLIC ACID SYNTHESIS PROTEIN FOL1"/>
    <property type="match status" value="1"/>
</dbReference>
<dbReference type="InterPro" id="IPR000489">
    <property type="entry name" value="Pterin-binding_dom"/>
</dbReference>